<evidence type="ECO:0000313" key="2">
    <source>
        <dbReference type="Proteomes" id="UP001054945"/>
    </source>
</evidence>
<name>A0AAV4TAP9_CAEEX</name>
<evidence type="ECO:0000313" key="1">
    <source>
        <dbReference type="EMBL" id="GIY43733.1"/>
    </source>
</evidence>
<proteinExistence type="predicted"/>
<dbReference type="AlphaFoldDB" id="A0AAV4TAP9"/>
<accession>A0AAV4TAP9</accession>
<reference evidence="1 2" key="1">
    <citation type="submission" date="2021-06" db="EMBL/GenBank/DDBJ databases">
        <title>Caerostris extrusa draft genome.</title>
        <authorList>
            <person name="Kono N."/>
            <person name="Arakawa K."/>
        </authorList>
    </citation>
    <scope>NUCLEOTIDE SEQUENCE [LARGE SCALE GENOMIC DNA]</scope>
</reference>
<protein>
    <submittedName>
        <fullName evidence="1">Uncharacterized protein</fullName>
    </submittedName>
</protein>
<comment type="caution">
    <text evidence="1">The sequence shown here is derived from an EMBL/GenBank/DDBJ whole genome shotgun (WGS) entry which is preliminary data.</text>
</comment>
<dbReference type="EMBL" id="BPLR01011020">
    <property type="protein sequence ID" value="GIY43733.1"/>
    <property type="molecule type" value="Genomic_DNA"/>
</dbReference>
<dbReference type="Proteomes" id="UP001054945">
    <property type="component" value="Unassembled WGS sequence"/>
</dbReference>
<organism evidence="1 2">
    <name type="scientific">Caerostris extrusa</name>
    <name type="common">Bark spider</name>
    <name type="synonym">Caerostris bankana</name>
    <dbReference type="NCBI Taxonomy" id="172846"/>
    <lineage>
        <taxon>Eukaryota</taxon>
        <taxon>Metazoa</taxon>
        <taxon>Ecdysozoa</taxon>
        <taxon>Arthropoda</taxon>
        <taxon>Chelicerata</taxon>
        <taxon>Arachnida</taxon>
        <taxon>Araneae</taxon>
        <taxon>Araneomorphae</taxon>
        <taxon>Entelegynae</taxon>
        <taxon>Araneoidea</taxon>
        <taxon>Araneidae</taxon>
        <taxon>Caerostris</taxon>
    </lineage>
</organism>
<feature type="non-terminal residue" evidence="1">
    <location>
        <position position="1"/>
    </location>
</feature>
<keyword evidence="2" id="KW-1185">Reference proteome</keyword>
<sequence>SLARYFALAAKQEPPKDHAPSAWRNITLVFSLPNAMVIHLLVPSFLKSRSGVKTILTNSFIELTVRISKELGTQAYTINFYLVSPILVRSGGQSTRFLTAENGNEKFGFLHYEISIHCHGVSMPGACRQTPLLKGHGKSSASATTPRK</sequence>
<gene>
    <name evidence="1" type="ORF">CEXT_707031</name>
</gene>